<dbReference type="Proteomes" id="UP000192708">
    <property type="component" value="Unassembled WGS sequence"/>
</dbReference>
<evidence type="ECO:0000256" key="2">
    <source>
        <dbReference type="ARBA" id="ARBA00022490"/>
    </source>
</evidence>
<dbReference type="RefSeq" id="WP_084282723.1">
    <property type="nucleotide sequence ID" value="NZ_FWXJ01000003.1"/>
</dbReference>
<evidence type="ECO:0000256" key="1">
    <source>
        <dbReference type="ARBA" id="ARBA00009998"/>
    </source>
</evidence>
<reference evidence="7 8" key="1">
    <citation type="submission" date="2017-04" db="EMBL/GenBank/DDBJ databases">
        <authorList>
            <person name="Afonso C.L."/>
            <person name="Miller P.J."/>
            <person name="Scott M.A."/>
            <person name="Spackman E."/>
            <person name="Goraichik I."/>
            <person name="Dimitrov K.M."/>
            <person name="Suarez D.L."/>
            <person name="Swayne D.E."/>
        </authorList>
    </citation>
    <scope>NUCLEOTIDE SEQUENCE [LARGE SCALE GENOMIC DNA]</scope>
    <source>
        <strain evidence="7 8">VK13</strain>
    </source>
</reference>
<comment type="function">
    <text evidence="6">Bidirectionally degrades single-stranded DNA into large acid-insoluble oligonucleotides, which are then degraded further into small acid-soluble oligonucleotides.</text>
</comment>
<organism evidence="7 8">
    <name type="scientific">Polynucleobacter kasalickyi</name>
    <dbReference type="NCBI Taxonomy" id="1938817"/>
    <lineage>
        <taxon>Bacteria</taxon>
        <taxon>Pseudomonadati</taxon>
        <taxon>Pseudomonadota</taxon>
        <taxon>Betaproteobacteria</taxon>
        <taxon>Burkholderiales</taxon>
        <taxon>Burkholderiaceae</taxon>
        <taxon>Polynucleobacter</taxon>
    </lineage>
</organism>
<sequence length="75" mass="8489">MPTAKVTPENTKNPIQTINYEKAVVELEKLIADMESGKLSLEETLSSYKRGAELIKHCQSLLEQVEQQIKISEEN</sequence>
<evidence type="ECO:0000313" key="7">
    <source>
        <dbReference type="EMBL" id="SMC34833.1"/>
    </source>
</evidence>
<dbReference type="NCBIfam" id="TIGR01280">
    <property type="entry name" value="xseB"/>
    <property type="match status" value="1"/>
</dbReference>
<dbReference type="InterPro" id="IPR003761">
    <property type="entry name" value="Exonuc_VII_S"/>
</dbReference>
<dbReference type="AlphaFoldDB" id="A0A1W1YFA8"/>
<dbReference type="PANTHER" id="PTHR34137:SF1">
    <property type="entry name" value="EXODEOXYRIBONUCLEASE 7 SMALL SUBUNIT"/>
    <property type="match status" value="1"/>
</dbReference>
<dbReference type="GO" id="GO:0005829">
    <property type="term" value="C:cytosol"/>
    <property type="evidence" value="ECO:0007669"/>
    <property type="project" value="TreeGrafter"/>
</dbReference>
<dbReference type="InterPro" id="IPR037004">
    <property type="entry name" value="Exonuc_VII_ssu_sf"/>
</dbReference>
<dbReference type="Gene3D" id="1.10.287.1040">
    <property type="entry name" value="Exonuclease VII, small subunit"/>
    <property type="match status" value="1"/>
</dbReference>
<dbReference type="GO" id="GO:0008855">
    <property type="term" value="F:exodeoxyribonuclease VII activity"/>
    <property type="evidence" value="ECO:0007669"/>
    <property type="project" value="UniProtKB-UniRule"/>
</dbReference>
<protein>
    <recommendedName>
        <fullName evidence="6">Exodeoxyribonuclease 7 small subunit</fullName>
        <ecNumber evidence="6">3.1.11.6</ecNumber>
    </recommendedName>
    <alternativeName>
        <fullName evidence="6">Exodeoxyribonuclease VII small subunit</fullName>
        <shortName evidence="6">Exonuclease VII small subunit</shortName>
    </alternativeName>
</protein>
<evidence type="ECO:0000256" key="4">
    <source>
        <dbReference type="ARBA" id="ARBA00022801"/>
    </source>
</evidence>
<keyword evidence="4 6" id="KW-0378">Hydrolase</keyword>
<keyword evidence="3 6" id="KW-0540">Nuclease</keyword>
<proteinExistence type="inferred from homology"/>
<dbReference type="GO" id="GO:0006308">
    <property type="term" value="P:DNA catabolic process"/>
    <property type="evidence" value="ECO:0007669"/>
    <property type="project" value="UniProtKB-UniRule"/>
</dbReference>
<dbReference type="Pfam" id="PF02609">
    <property type="entry name" value="Exonuc_VII_S"/>
    <property type="match status" value="1"/>
</dbReference>
<evidence type="ECO:0000313" key="8">
    <source>
        <dbReference type="Proteomes" id="UP000192708"/>
    </source>
</evidence>
<keyword evidence="2 6" id="KW-0963">Cytoplasm</keyword>
<dbReference type="EC" id="3.1.11.6" evidence="6"/>
<dbReference type="STRING" id="1938817.SAMN06296008_1038"/>
<evidence type="ECO:0000256" key="5">
    <source>
        <dbReference type="ARBA" id="ARBA00022839"/>
    </source>
</evidence>
<evidence type="ECO:0000256" key="6">
    <source>
        <dbReference type="HAMAP-Rule" id="MF_00337"/>
    </source>
</evidence>
<name>A0A1W1YFA8_9BURK</name>
<comment type="subunit">
    <text evidence="6">Heterooligomer composed of large and small subunits.</text>
</comment>
<dbReference type="HAMAP" id="MF_00337">
    <property type="entry name" value="Exonuc_7_S"/>
    <property type="match status" value="1"/>
</dbReference>
<comment type="similarity">
    <text evidence="1 6">Belongs to the XseB family.</text>
</comment>
<dbReference type="GO" id="GO:0009318">
    <property type="term" value="C:exodeoxyribonuclease VII complex"/>
    <property type="evidence" value="ECO:0007669"/>
    <property type="project" value="UniProtKB-UniRule"/>
</dbReference>
<evidence type="ECO:0000256" key="3">
    <source>
        <dbReference type="ARBA" id="ARBA00022722"/>
    </source>
</evidence>
<comment type="subcellular location">
    <subcellularLocation>
        <location evidence="6">Cytoplasm</location>
    </subcellularLocation>
</comment>
<dbReference type="EMBL" id="FWXJ01000003">
    <property type="protein sequence ID" value="SMC34833.1"/>
    <property type="molecule type" value="Genomic_DNA"/>
</dbReference>
<dbReference type="SUPFAM" id="SSF116842">
    <property type="entry name" value="XseB-like"/>
    <property type="match status" value="1"/>
</dbReference>
<keyword evidence="8" id="KW-1185">Reference proteome</keyword>
<keyword evidence="5 6" id="KW-0269">Exonuclease</keyword>
<comment type="catalytic activity">
    <reaction evidence="6">
        <text>Exonucleolytic cleavage in either 5'- to 3'- or 3'- to 5'-direction to yield nucleoside 5'-phosphates.</text>
        <dbReference type="EC" id="3.1.11.6"/>
    </reaction>
</comment>
<gene>
    <name evidence="6" type="primary">xseB</name>
    <name evidence="7" type="ORF">SAMN06296008_1038</name>
</gene>
<dbReference type="PIRSF" id="PIRSF006488">
    <property type="entry name" value="Exonuc_VII_S"/>
    <property type="match status" value="1"/>
</dbReference>
<accession>A0A1W1YFA8</accession>
<dbReference type="PANTHER" id="PTHR34137">
    <property type="entry name" value="EXODEOXYRIBONUCLEASE 7 SMALL SUBUNIT"/>
    <property type="match status" value="1"/>
</dbReference>
<dbReference type="OrthoDB" id="287668at2"/>